<protein>
    <recommendedName>
        <fullName evidence="4">Transposase</fullName>
    </recommendedName>
</protein>
<evidence type="ECO:0000313" key="3">
    <source>
        <dbReference type="Proteomes" id="UP000707731"/>
    </source>
</evidence>
<comment type="caution">
    <text evidence="2">The sequence shown here is derived from an EMBL/GenBank/DDBJ whole genome shotgun (WGS) entry which is preliminary data.</text>
</comment>
<dbReference type="InterPro" id="IPR012337">
    <property type="entry name" value="RNaseH-like_sf"/>
</dbReference>
<evidence type="ECO:0000313" key="2">
    <source>
        <dbReference type="EMBL" id="MBF6358393.1"/>
    </source>
</evidence>
<dbReference type="EMBL" id="JADLQN010000014">
    <property type="protein sequence ID" value="MBF6358393.1"/>
    <property type="molecule type" value="Genomic_DNA"/>
</dbReference>
<proteinExistence type="predicted"/>
<feature type="region of interest" description="Disordered" evidence="1">
    <location>
        <begin position="1"/>
        <end position="36"/>
    </location>
</feature>
<gene>
    <name evidence="2" type="ORF">IU449_28250</name>
</gene>
<name>A0ABS0DNW8_9NOCA</name>
<feature type="non-terminal residue" evidence="2">
    <location>
        <position position="1"/>
    </location>
</feature>
<dbReference type="SUPFAM" id="SSF53098">
    <property type="entry name" value="Ribonuclease H-like"/>
    <property type="match status" value="1"/>
</dbReference>
<sequence>PNPEAKATCADGTALDRVWESRTPPEHPFPKAPNTVGGLRRIREAEAPTGNAALASCYAILDCFSKKIGGRTCSTIAGNVLIDNAVDMAMAERTTSAGLIVYADHGTQFTSCAFGENLRRHRILRRSDRGPVSRGSTGRIRC</sequence>
<evidence type="ECO:0008006" key="4">
    <source>
        <dbReference type="Google" id="ProtNLM"/>
    </source>
</evidence>
<keyword evidence="3" id="KW-1185">Reference proteome</keyword>
<feature type="compositionally biased region" description="Basic and acidic residues" evidence="1">
    <location>
        <begin position="17"/>
        <end position="29"/>
    </location>
</feature>
<accession>A0ABS0DNW8</accession>
<organism evidence="2 3">
    <name type="scientific">Nocardia higoensis</name>
    <dbReference type="NCBI Taxonomy" id="228599"/>
    <lineage>
        <taxon>Bacteria</taxon>
        <taxon>Bacillati</taxon>
        <taxon>Actinomycetota</taxon>
        <taxon>Actinomycetes</taxon>
        <taxon>Mycobacteriales</taxon>
        <taxon>Nocardiaceae</taxon>
        <taxon>Nocardia</taxon>
    </lineage>
</organism>
<dbReference type="Proteomes" id="UP000707731">
    <property type="component" value="Unassembled WGS sequence"/>
</dbReference>
<reference evidence="2 3" key="1">
    <citation type="submission" date="2020-10" db="EMBL/GenBank/DDBJ databases">
        <title>Identification of Nocardia species via Next-generation sequencing and recognition of intraspecies genetic diversity.</title>
        <authorList>
            <person name="Li P."/>
            <person name="Li P."/>
            <person name="Lu B."/>
        </authorList>
    </citation>
    <scope>NUCLEOTIDE SEQUENCE [LARGE SCALE GENOMIC DNA]</scope>
    <source>
        <strain evidence="2 3">BJ06-0143</strain>
    </source>
</reference>
<evidence type="ECO:0000256" key="1">
    <source>
        <dbReference type="SAM" id="MobiDB-lite"/>
    </source>
</evidence>